<dbReference type="InterPro" id="IPR053876">
    <property type="entry name" value="Phage_int_M"/>
</dbReference>
<dbReference type="CDD" id="cd00801">
    <property type="entry name" value="INT_P4_C"/>
    <property type="match status" value="1"/>
</dbReference>
<dbReference type="GO" id="GO:0015074">
    <property type="term" value="P:DNA integration"/>
    <property type="evidence" value="ECO:0007669"/>
    <property type="project" value="UniProtKB-KW"/>
</dbReference>
<dbReference type="Gene3D" id="1.10.443.10">
    <property type="entry name" value="Intergrase catalytic core"/>
    <property type="match status" value="1"/>
</dbReference>
<comment type="similarity">
    <text evidence="1">Belongs to the 'phage' integrase family.</text>
</comment>
<dbReference type="InterPro" id="IPR038488">
    <property type="entry name" value="Integrase_DNA-bd_sf"/>
</dbReference>
<dbReference type="InterPro" id="IPR050808">
    <property type="entry name" value="Phage_Integrase"/>
</dbReference>
<dbReference type="PROSITE" id="PS51898">
    <property type="entry name" value="TYR_RECOMBINASE"/>
    <property type="match status" value="1"/>
</dbReference>
<reference evidence="6 7" key="1">
    <citation type="submission" date="2013-02" db="EMBL/GenBank/DDBJ databases">
        <title>Co-occurrence of anaerobic bacteria in colorectal carcinomas.</title>
        <authorList>
            <person name="Holt R.A."/>
            <person name="Warren R.L."/>
            <person name="Allen-Vercoe E."/>
            <person name="Pleasance S."/>
            <person name="Freeman D.J."/>
            <person name="Watson P."/>
            <person name="Moore R."/>
            <person name="Cochrane K."/>
        </authorList>
    </citation>
    <scope>NUCLEOTIDE SEQUENCE [LARGE SCALE GENOMIC DNA]</scope>
    <source>
        <strain evidence="6 7">CC57C</strain>
    </source>
</reference>
<dbReference type="PANTHER" id="PTHR30629">
    <property type="entry name" value="PROPHAGE INTEGRASE"/>
    <property type="match status" value="1"/>
</dbReference>
<feature type="domain" description="Tyr recombinase" evidence="5">
    <location>
        <begin position="234"/>
        <end position="425"/>
    </location>
</feature>
<dbReference type="GO" id="GO:0006310">
    <property type="term" value="P:DNA recombination"/>
    <property type="evidence" value="ECO:0007669"/>
    <property type="project" value="UniProtKB-KW"/>
</dbReference>
<dbReference type="Pfam" id="PF22022">
    <property type="entry name" value="Phage_int_M"/>
    <property type="match status" value="1"/>
</dbReference>
<dbReference type="EMBL" id="AOTD01000208">
    <property type="protein sequence ID" value="EMG30144.1"/>
    <property type="molecule type" value="Genomic_DNA"/>
</dbReference>
<dbReference type="InterPro" id="IPR010998">
    <property type="entry name" value="Integrase_recombinase_N"/>
</dbReference>
<protein>
    <submittedName>
        <fullName evidence="6">DNA integration/recombination/inversion protein</fullName>
    </submittedName>
</protein>
<sequence length="438" mass="50891">MLKKSSKKGIKMSNVASTTLQDREIKNLAPRSTQYKKVVGNPKELYIFVNPKGTKTFSLKYKESKYDKEQFIKIGEWREGVFTAQMARTKATKMLRELNGGKLSIDELRGRQIGKYIYENLFNRIVEHKRKSGKKQSYLEKVVLRHQKYFLPALGKRDIKDIRYSEIKEVLSAIFNPHDPNKSRLETIHRLIDNINEVFMIAERDDYIAKNFIPALHKEFPTSRSYKQRHNIDSRLSAITDEKALAQFLHDLKSDGKMDLQTKRAIYLQILCVNRPINTASVKWEYINFDEQTWTIPADEMKMSYAHQVALNSYALKILKEQRNFCIIENGFVFPALNKQEHIHKDSLNKAIINLNGGLYKGVATAHGFRATFRTICTQNKAQLLQMGISDEVIETALAHKESDAVKFAYERSRSTKEQLARLMQWYGDYLNSLETLF</sequence>
<dbReference type="GO" id="GO:0003677">
    <property type="term" value="F:DNA binding"/>
    <property type="evidence" value="ECO:0007669"/>
    <property type="project" value="UniProtKB-KW"/>
</dbReference>
<evidence type="ECO:0000256" key="4">
    <source>
        <dbReference type="ARBA" id="ARBA00023172"/>
    </source>
</evidence>
<dbReference type="InterPro" id="IPR002104">
    <property type="entry name" value="Integrase_catalytic"/>
</dbReference>
<evidence type="ECO:0000313" key="6">
    <source>
        <dbReference type="EMBL" id="EMG30144.1"/>
    </source>
</evidence>
<dbReference type="AlphaFoldDB" id="M3I0M5"/>
<dbReference type="InterPro" id="IPR013762">
    <property type="entry name" value="Integrase-like_cat_sf"/>
</dbReference>
<keyword evidence="4" id="KW-0233">DNA recombination</keyword>
<dbReference type="Pfam" id="PF00589">
    <property type="entry name" value="Phage_integrase"/>
    <property type="match status" value="1"/>
</dbReference>
<comment type="caution">
    <text evidence="6">The sequence shown here is derived from an EMBL/GenBank/DDBJ whole genome shotgun (WGS) entry which is preliminary data.</text>
</comment>
<dbReference type="InterPro" id="IPR011010">
    <property type="entry name" value="DNA_brk_join_enz"/>
</dbReference>
<dbReference type="Gene3D" id="3.30.160.390">
    <property type="entry name" value="Integrase, DNA-binding domain"/>
    <property type="match status" value="1"/>
</dbReference>
<keyword evidence="3" id="KW-0238">DNA-binding</keyword>
<dbReference type="SUPFAM" id="SSF56349">
    <property type="entry name" value="DNA breaking-rejoining enzymes"/>
    <property type="match status" value="1"/>
</dbReference>
<dbReference type="PATRIC" id="fig|1073353.3.peg.1735"/>
<evidence type="ECO:0000259" key="5">
    <source>
        <dbReference type="PROSITE" id="PS51898"/>
    </source>
</evidence>
<dbReference type="Pfam" id="PF13356">
    <property type="entry name" value="Arm-DNA-bind_3"/>
    <property type="match status" value="1"/>
</dbReference>
<dbReference type="STRING" id="1073353.H740_08101"/>
<dbReference type="Proteomes" id="UP000011782">
    <property type="component" value="Unassembled WGS sequence"/>
</dbReference>
<dbReference type="PANTHER" id="PTHR30629:SF2">
    <property type="entry name" value="PROPHAGE INTEGRASE INTS-RELATED"/>
    <property type="match status" value="1"/>
</dbReference>
<gene>
    <name evidence="6" type="ORF">H740_08101</name>
</gene>
<evidence type="ECO:0000313" key="7">
    <source>
        <dbReference type="Proteomes" id="UP000011782"/>
    </source>
</evidence>
<organism evidence="6 7">
    <name type="scientific">Campylobacter showae CC57C</name>
    <dbReference type="NCBI Taxonomy" id="1073353"/>
    <lineage>
        <taxon>Bacteria</taxon>
        <taxon>Pseudomonadati</taxon>
        <taxon>Campylobacterota</taxon>
        <taxon>Epsilonproteobacteria</taxon>
        <taxon>Campylobacterales</taxon>
        <taxon>Campylobacteraceae</taxon>
        <taxon>Campylobacter</taxon>
    </lineage>
</organism>
<keyword evidence="2" id="KW-0229">DNA integration</keyword>
<dbReference type="InterPro" id="IPR025166">
    <property type="entry name" value="Integrase_DNA_bind_dom"/>
</dbReference>
<dbReference type="Gene3D" id="1.10.150.130">
    <property type="match status" value="1"/>
</dbReference>
<proteinExistence type="inferred from homology"/>
<evidence type="ECO:0000256" key="1">
    <source>
        <dbReference type="ARBA" id="ARBA00008857"/>
    </source>
</evidence>
<accession>M3I0M5</accession>
<evidence type="ECO:0000256" key="3">
    <source>
        <dbReference type="ARBA" id="ARBA00023125"/>
    </source>
</evidence>
<name>M3I0M5_9BACT</name>
<evidence type="ECO:0000256" key="2">
    <source>
        <dbReference type="ARBA" id="ARBA00022908"/>
    </source>
</evidence>